<reference evidence="2 3" key="1">
    <citation type="journal article" date="2018" name="Nat. Genet.">
        <title>Extensive intraspecific gene order and gene structural variations between Mo17 and other maize genomes.</title>
        <authorList>
            <person name="Sun S."/>
            <person name="Zhou Y."/>
            <person name="Chen J."/>
            <person name="Shi J."/>
            <person name="Zhao H."/>
            <person name="Zhao H."/>
            <person name="Song W."/>
            <person name="Zhang M."/>
            <person name="Cui Y."/>
            <person name="Dong X."/>
            <person name="Liu H."/>
            <person name="Ma X."/>
            <person name="Jiao Y."/>
            <person name="Wang B."/>
            <person name="Wei X."/>
            <person name="Stein J.C."/>
            <person name="Glaubitz J.C."/>
            <person name="Lu F."/>
            <person name="Yu G."/>
            <person name="Liang C."/>
            <person name="Fengler K."/>
            <person name="Li B."/>
            <person name="Rafalski A."/>
            <person name="Schnable P.S."/>
            <person name="Ware D.H."/>
            <person name="Buckler E.S."/>
            <person name="Lai J."/>
        </authorList>
    </citation>
    <scope>NUCLEOTIDE SEQUENCE [LARGE SCALE GENOMIC DNA]</scope>
    <source>
        <strain evidence="3">cv. Missouri 17</strain>
        <tissue evidence="2">Seedling</tissue>
    </source>
</reference>
<gene>
    <name evidence="2" type="ORF">Zm00014a_008443</name>
</gene>
<dbReference type="ExpressionAtlas" id="A0A3L6FKL4">
    <property type="expression patterns" value="baseline and differential"/>
</dbReference>
<name>A0A3L6FKL4_MAIZE</name>
<feature type="region of interest" description="Disordered" evidence="1">
    <location>
        <begin position="35"/>
        <end position="79"/>
    </location>
</feature>
<proteinExistence type="predicted"/>
<comment type="caution">
    <text evidence="2">The sequence shown here is derived from an EMBL/GenBank/DDBJ whole genome shotgun (WGS) entry which is preliminary data.</text>
</comment>
<organism evidence="2 3">
    <name type="scientific">Zea mays</name>
    <name type="common">Maize</name>
    <dbReference type="NCBI Taxonomy" id="4577"/>
    <lineage>
        <taxon>Eukaryota</taxon>
        <taxon>Viridiplantae</taxon>
        <taxon>Streptophyta</taxon>
        <taxon>Embryophyta</taxon>
        <taxon>Tracheophyta</taxon>
        <taxon>Spermatophyta</taxon>
        <taxon>Magnoliopsida</taxon>
        <taxon>Liliopsida</taxon>
        <taxon>Poales</taxon>
        <taxon>Poaceae</taxon>
        <taxon>PACMAD clade</taxon>
        <taxon>Panicoideae</taxon>
        <taxon>Andropogonodae</taxon>
        <taxon>Andropogoneae</taxon>
        <taxon>Tripsacinae</taxon>
        <taxon>Zea</taxon>
    </lineage>
</organism>
<dbReference type="AlphaFoldDB" id="A0A3L6FKL4"/>
<accession>A0A3L6FKL4</accession>
<feature type="non-terminal residue" evidence="2">
    <location>
        <position position="1"/>
    </location>
</feature>
<dbReference type="Proteomes" id="UP000251960">
    <property type="component" value="Chromosome 3"/>
</dbReference>
<feature type="region of interest" description="Disordered" evidence="1">
    <location>
        <begin position="143"/>
        <end position="162"/>
    </location>
</feature>
<evidence type="ECO:0000256" key="1">
    <source>
        <dbReference type="SAM" id="MobiDB-lite"/>
    </source>
</evidence>
<dbReference type="InterPro" id="IPR037690">
    <property type="entry name" value="FAM204A"/>
</dbReference>
<sequence>ESHLSYLILDRVKLFLRFFTGLAAPVFSALGHGSAQQQGTKLNPPALSDSLGHGGRKPASNQEPGRCGDAGDEAKKKEAALASSRLLDPAFKPSKLSQDRLDKFKELHKKRLQITEKPKYKRKLKGTAGRSTKVTSDYKFTNTDASADSSPRDVHHTSSITGIQGAKKSTTVMIVSITVALRHSH</sequence>
<dbReference type="PANTHER" id="PTHR14386:SF2">
    <property type="entry name" value="PROTEIN FAM204A"/>
    <property type="match status" value="1"/>
</dbReference>
<evidence type="ECO:0000313" key="3">
    <source>
        <dbReference type="Proteomes" id="UP000251960"/>
    </source>
</evidence>
<dbReference type="EMBL" id="NCVQ01000004">
    <property type="protein sequence ID" value="PWZ33774.1"/>
    <property type="molecule type" value="Genomic_DNA"/>
</dbReference>
<evidence type="ECO:0000313" key="2">
    <source>
        <dbReference type="EMBL" id="PWZ33774.1"/>
    </source>
</evidence>
<protein>
    <submittedName>
        <fullName evidence="2">Uncharacterized protein</fullName>
    </submittedName>
</protein>
<dbReference type="PANTHER" id="PTHR14386">
    <property type="entry name" value="PROTEIN FAM204A"/>
    <property type="match status" value="1"/>
</dbReference>